<evidence type="ECO:0000313" key="3">
    <source>
        <dbReference type="Proteomes" id="UP001570071"/>
    </source>
</evidence>
<feature type="region of interest" description="Disordered" evidence="1">
    <location>
        <begin position="40"/>
        <end position="59"/>
    </location>
</feature>
<evidence type="ECO:0000313" key="2">
    <source>
        <dbReference type="EMBL" id="MEZ8722293.1"/>
    </source>
</evidence>
<gene>
    <name evidence="2" type="ORF">AB6D66_14565</name>
</gene>
<dbReference type="RefSeq" id="WP_372124405.1">
    <property type="nucleotide sequence ID" value="NZ_JBFSSG010000032.1"/>
</dbReference>
<dbReference type="EMBL" id="JBFSSG010000032">
    <property type="protein sequence ID" value="MEZ8722293.1"/>
    <property type="molecule type" value="Genomic_DNA"/>
</dbReference>
<reference evidence="2 3" key="1">
    <citation type="journal article" date="2024" name="ISME J.">
        <title>Tailless and filamentous prophages are predominant in marine Vibrio.</title>
        <authorList>
            <person name="Steensen K."/>
            <person name="Seneca J."/>
            <person name="Bartlau N."/>
            <person name="Yu X.A."/>
            <person name="Hussain F.A."/>
            <person name="Polz M.F."/>
        </authorList>
    </citation>
    <scope>NUCLEOTIDE SEQUENCE [LARGE SCALE GENOMIC DNA]</scope>
    <source>
        <strain evidence="2 3">10N.239.312.F12</strain>
    </source>
</reference>
<sequence>MHLSKTNTPNFLTQSRFLAAFFVTIDDQQYPFIETPSQAAHTSFKASLSTYKPYQSSKT</sequence>
<dbReference type="Proteomes" id="UP001570071">
    <property type="component" value="Unassembled WGS sequence"/>
</dbReference>
<protein>
    <submittedName>
        <fullName evidence="2">Uncharacterized protein</fullName>
    </submittedName>
</protein>
<name>A0ABV4MYZ9_9VIBR</name>
<comment type="caution">
    <text evidence="2">The sequence shown here is derived from an EMBL/GenBank/DDBJ whole genome shotgun (WGS) entry which is preliminary data.</text>
</comment>
<proteinExistence type="predicted"/>
<keyword evidence="3" id="KW-1185">Reference proteome</keyword>
<evidence type="ECO:0000256" key="1">
    <source>
        <dbReference type="SAM" id="MobiDB-lite"/>
    </source>
</evidence>
<accession>A0ABV4MYZ9</accession>
<organism evidence="2 3">
    <name type="scientific">Vibrio pomeroyi</name>
    <dbReference type="NCBI Taxonomy" id="198832"/>
    <lineage>
        <taxon>Bacteria</taxon>
        <taxon>Pseudomonadati</taxon>
        <taxon>Pseudomonadota</taxon>
        <taxon>Gammaproteobacteria</taxon>
        <taxon>Vibrionales</taxon>
        <taxon>Vibrionaceae</taxon>
        <taxon>Vibrio</taxon>
    </lineage>
</organism>